<name>A0A182T807_9DIPT</name>
<dbReference type="VEuPathDB" id="VectorBase:AMAM021484"/>
<proteinExistence type="predicted"/>
<dbReference type="GO" id="GO:0043005">
    <property type="term" value="C:neuron projection"/>
    <property type="evidence" value="ECO:0007669"/>
    <property type="project" value="TreeGrafter"/>
</dbReference>
<dbReference type="GO" id="GO:0043025">
    <property type="term" value="C:neuronal cell body"/>
    <property type="evidence" value="ECO:0007669"/>
    <property type="project" value="TreeGrafter"/>
</dbReference>
<dbReference type="AlphaFoldDB" id="A0A182T807"/>
<dbReference type="PANTHER" id="PTHR21723:SF3">
    <property type="entry name" value="PROTEIN RIC-3"/>
    <property type="match status" value="1"/>
</dbReference>
<reference evidence="2" key="2">
    <citation type="submission" date="2020-05" db="UniProtKB">
        <authorList>
            <consortium name="EnsemblMetazoa"/>
        </authorList>
    </citation>
    <scope>IDENTIFICATION</scope>
    <source>
        <strain evidence="2">maculatus3</strain>
    </source>
</reference>
<dbReference type="Proteomes" id="UP000075901">
    <property type="component" value="Unassembled WGS sequence"/>
</dbReference>
<dbReference type="PANTHER" id="PTHR21723">
    <property type="entry name" value="RESISTANCE TO INHIBITORS OF CHOLINESTERASE PROTEIN 3 RIC3"/>
    <property type="match status" value="1"/>
</dbReference>
<evidence type="ECO:0000313" key="3">
    <source>
        <dbReference type="Proteomes" id="UP000075901"/>
    </source>
</evidence>
<dbReference type="InterPro" id="IPR026160">
    <property type="entry name" value="Ric3"/>
</dbReference>
<dbReference type="GO" id="GO:0045202">
    <property type="term" value="C:synapse"/>
    <property type="evidence" value="ECO:0007669"/>
    <property type="project" value="GOC"/>
</dbReference>
<keyword evidence="3" id="KW-1185">Reference proteome</keyword>
<evidence type="ECO:0000256" key="1">
    <source>
        <dbReference type="SAM" id="MobiDB-lite"/>
    </source>
</evidence>
<evidence type="ECO:0000313" key="2">
    <source>
        <dbReference type="EnsemblMetazoa" id="AMAM021484-PA"/>
    </source>
</evidence>
<accession>A0A182T807</accession>
<protein>
    <submittedName>
        <fullName evidence="2">Uncharacterized protein</fullName>
    </submittedName>
</protein>
<dbReference type="GO" id="GO:0034394">
    <property type="term" value="P:protein localization to cell surface"/>
    <property type="evidence" value="ECO:0007669"/>
    <property type="project" value="TreeGrafter"/>
</dbReference>
<sequence length="105" mass="11935">MLLSVVRCCGVVLDQETFANASISYATSQQQQQQQQQEQNLFRKRNFAPYVDIDSIRQERPPHLRPEAMHPAMRERGRAIPQAGSIHGGERPQTPPRIVEGRVSI</sequence>
<reference evidence="3" key="1">
    <citation type="submission" date="2013-09" db="EMBL/GenBank/DDBJ databases">
        <title>The Genome Sequence of Anopheles maculatus species B.</title>
        <authorList>
            <consortium name="The Broad Institute Genomics Platform"/>
            <person name="Neafsey D.E."/>
            <person name="Besansky N."/>
            <person name="Howell P."/>
            <person name="Walton C."/>
            <person name="Young S.K."/>
            <person name="Zeng Q."/>
            <person name="Gargeya S."/>
            <person name="Fitzgerald M."/>
            <person name="Haas B."/>
            <person name="Abouelleil A."/>
            <person name="Allen A.W."/>
            <person name="Alvarado L."/>
            <person name="Arachchi H.M."/>
            <person name="Berlin A.M."/>
            <person name="Chapman S.B."/>
            <person name="Gainer-Dewar J."/>
            <person name="Goldberg J."/>
            <person name="Griggs A."/>
            <person name="Gujja S."/>
            <person name="Hansen M."/>
            <person name="Howarth C."/>
            <person name="Imamovic A."/>
            <person name="Ireland A."/>
            <person name="Larimer J."/>
            <person name="McCowan C."/>
            <person name="Murphy C."/>
            <person name="Pearson M."/>
            <person name="Poon T.W."/>
            <person name="Priest M."/>
            <person name="Roberts A."/>
            <person name="Saif S."/>
            <person name="Shea T."/>
            <person name="Sisk P."/>
            <person name="Sykes S."/>
            <person name="Wortman J."/>
            <person name="Nusbaum C."/>
            <person name="Birren B."/>
        </authorList>
    </citation>
    <scope>NUCLEOTIDE SEQUENCE [LARGE SCALE GENOMIC DNA]</scope>
    <source>
        <strain evidence="3">maculatus3</strain>
    </source>
</reference>
<feature type="region of interest" description="Disordered" evidence="1">
    <location>
        <begin position="79"/>
        <end position="105"/>
    </location>
</feature>
<organism evidence="2 3">
    <name type="scientific">Anopheles maculatus</name>
    <dbReference type="NCBI Taxonomy" id="74869"/>
    <lineage>
        <taxon>Eukaryota</taxon>
        <taxon>Metazoa</taxon>
        <taxon>Ecdysozoa</taxon>
        <taxon>Arthropoda</taxon>
        <taxon>Hexapoda</taxon>
        <taxon>Insecta</taxon>
        <taxon>Pterygota</taxon>
        <taxon>Neoptera</taxon>
        <taxon>Endopterygota</taxon>
        <taxon>Diptera</taxon>
        <taxon>Nematocera</taxon>
        <taxon>Culicoidea</taxon>
        <taxon>Culicidae</taxon>
        <taxon>Anophelinae</taxon>
        <taxon>Anopheles</taxon>
        <taxon>Anopheles maculatus group</taxon>
    </lineage>
</organism>
<dbReference type="EnsemblMetazoa" id="AMAM021484-RA">
    <property type="protein sequence ID" value="AMAM021484-PA"/>
    <property type="gene ID" value="AMAM021484"/>
</dbReference>
<dbReference type="GO" id="GO:0007271">
    <property type="term" value="P:synaptic transmission, cholinergic"/>
    <property type="evidence" value="ECO:0007669"/>
    <property type="project" value="TreeGrafter"/>
</dbReference>